<protein>
    <submittedName>
        <fullName evidence="1">(Mediterranean fruit fly) hypothetical protein</fullName>
    </submittedName>
</protein>
<keyword evidence="2" id="KW-1185">Reference proteome</keyword>
<dbReference type="EMBL" id="CAJHJT010000021">
    <property type="protein sequence ID" value="CAD7000779.1"/>
    <property type="molecule type" value="Genomic_DNA"/>
</dbReference>
<comment type="caution">
    <text evidence="1">The sequence shown here is derived from an EMBL/GenBank/DDBJ whole genome shotgun (WGS) entry which is preliminary data.</text>
</comment>
<dbReference type="SUPFAM" id="SSF82199">
    <property type="entry name" value="SET domain"/>
    <property type="match status" value="1"/>
</dbReference>
<dbReference type="OrthoDB" id="5945798at2759"/>
<dbReference type="Gene3D" id="6.10.140.2220">
    <property type="match status" value="1"/>
</dbReference>
<reference evidence="1" key="1">
    <citation type="submission" date="2020-11" db="EMBL/GenBank/DDBJ databases">
        <authorList>
            <person name="Whitehead M."/>
        </authorList>
    </citation>
    <scope>NUCLEOTIDE SEQUENCE</scope>
    <source>
        <strain evidence="1">EGII</strain>
    </source>
</reference>
<dbReference type="PANTHER" id="PTHR46455">
    <property type="entry name" value="SET AND MYND DOMAIN CONTAINING, ARTHROPOD-SPECIFIC, MEMBER 4, ISOFORM A"/>
    <property type="match status" value="1"/>
</dbReference>
<gene>
    <name evidence="1" type="ORF">CCAP1982_LOCUS9254</name>
</gene>
<sequence length="255" mass="28755">MQNTILQAYTGLLAQQQQQQQQQHHHPQLVHSDLCLITCLRYEPTLFLMALYGCSCCRLVALDKTKRTSIRLGAVLAIVKYDSLLSSVAAVADAIKTQQMRNYSVLLFIETHRRINHTTTWHPSRIPILPGDRCFKIAGRGIFTTRELKRGDIIFRDSPLLIGPSARAEDTLNSCSVCFKMLPDTKFMCRQGCGLPVCSLCGKKQQHKADCTLFKSWKPCEPDVPIHYSYVCFALGAPSICRRINVILSIVCKQI</sequence>
<dbReference type="Gene3D" id="2.170.270.10">
    <property type="entry name" value="SET domain"/>
    <property type="match status" value="1"/>
</dbReference>
<evidence type="ECO:0000313" key="2">
    <source>
        <dbReference type="Proteomes" id="UP000606786"/>
    </source>
</evidence>
<name>A0A811UNV7_CERCA</name>
<accession>A0A811UNV7</accession>
<dbReference type="InterPro" id="IPR046341">
    <property type="entry name" value="SET_dom_sf"/>
</dbReference>
<dbReference type="Proteomes" id="UP000606786">
    <property type="component" value="Unassembled WGS sequence"/>
</dbReference>
<dbReference type="AlphaFoldDB" id="A0A811UNV7"/>
<dbReference type="InterPro" id="IPR053010">
    <property type="entry name" value="SET_SmydA-8"/>
</dbReference>
<proteinExistence type="predicted"/>
<organism evidence="1 2">
    <name type="scientific">Ceratitis capitata</name>
    <name type="common">Mediterranean fruit fly</name>
    <name type="synonym">Tephritis capitata</name>
    <dbReference type="NCBI Taxonomy" id="7213"/>
    <lineage>
        <taxon>Eukaryota</taxon>
        <taxon>Metazoa</taxon>
        <taxon>Ecdysozoa</taxon>
        <taxon>Arthropoda</taxon>
        <taxon>Hexapoda</taxon>
        <taxon>Insecta</taxon>
        <taxon>Pterygota</taxon>
        <taxon>Neoptera</taxon>
        <taxon>Endopterygota</taxon>
        <taxon>Diptera</taxon>
        <taxon>Brachycera</taxon>
        <taxon>Muscomorpha</taxon>
        <taxon>Tephritoidea</taxon>
        <taxon>Tephritidae</taxon>
        <taxon>Ceratitis</taxon>
        <taxon>Ceratitis</taxon>
    </lineage>
</organism>
<evidence type="ECO:0000313" key="1">
    <source>
        <dbReference type="EMBL" id="CAD7000779.1"/>
    </source>
</evidence>
<dbReference type="PANTHER" id="PTHR46455:SF3">
    <property type="entry name" value="SET AND MYND DOMAIN CONTAINING, ARTHROPOD-SPECIFIC, MEMBER 9, ISOFORM A-RELATED"/>
    <property type="match status" value="1"/>
</dbReference>